<protein>
    <recommendedName>
        <fullName evidence="3">DUF5330 domain-containing protein</fullName>
    </recommendedName>
</protein>
<dbReference type="RefSeq" id="WP_156613212.1">
    <property type="nucleotide sequence ID" value="NZ_WPHR01000001.1"/>
</dbReference>
<accession>A0A6L6VCN0</accession>
<comment type="caution">
    <text evidence="1">The sequence shown here is derived from an EMBL/GenBank/DDBJ whole genome shotgun (WGS) entry which is preliminary data.</text>
</comment>
<dbReference type="Pfam" id="PF17264">
    <property type="entry name" value="DUF5330"/>
    <property type="match status" value="1"/>
</dbReference>
<evidence type="ECO:0000313" key="2">
    <source>
        <dbReference type="Proteomes" id="UP000477951"/>
    </source>
</evidence>
<name>A0A6L6VCN0_AGRVI</name>
<sequence>MWFLIKGAFWFTLVLVALSYLGGAPRDGSASAPQFELANAVSAASGAYDYLSGLCGEKPDVCVKGGQTLQAIGIRAREGALVAYQLLNRQFGTGEDHQAISVDTAPAHGSVTEAAIATPAAATSEDHMVTGTVSAAGNGVPLTITVPRPRPKPAG</sequence>
<dbReference type="EMBL" id="WPHR01000001">
    <property type="protein sequence ID" value="MUZ71272.1"/>
    <property type="molecule type" value="Genomic_DNA"/>
</dbReference>
<reference evidence="1 2" key="1">
    <citation type="submission" date="2019-12" db="EMBL/GenBank/DDBJ databases">
        <title>Whole-genome sequencing of Allorhizobium vitis.</title>
        <authorList>
            <person name="Gan H.M."/>
            <person name="Szegedi E."/>
            <person name="Burr T."/>
            <person name="Savka M.A."/>
        </authorList>
    </citation>
    <scope>NUCLEOTIDE SEQUENCE [LARGE SCALE GENOMIC DNA]</scope>
    <source>
        <strain evidence="1 2">CG516</strain>
    </source>
</reference>
<organism evidence="1 2">
    <name type="scientific">Agrobacterium vitis</name>
    <name type="common">Rhizobium vitis</name>
    <dbReference type="NCBI Taxonomy" id="373"/>
    <lineage>
        <taxon>Bacteria</taxon>
        <taxon>Pseudomonadati</taxon>
        <taxon>Pseudomonadota</taxon>
        <taxon>Alphaproteobacteria</taxon>
        <taxon>Hyphomicrobiales</taxon>
        <taxon>Rhizobiaceae</taxon>
        <taxon>Rhizobium/Agrobacterium group</taxon>
        <taxon>Agrobacterium</taxon>
    </lineage>
</organism>
<dbReference type="Proteomes" id="UP000477951">
    <property type="component" value="Unassembled WGS sequence"/>
</dbReference>
<dbReference type="InterPro" id="IPR035220">
    <property type="entry name" value="DUF5330"/>
</dbReference>
<gene>
    <name evidence="1" type="ORF">GOZ90_01165</name>
</gene>
<dbReference type="AlphaFoldDB" id="A0A6L6VCN0"/>
<evidence type="ECO:0000313" key="1">
    <source>
        <dbReference type="EMBL" id="MUZ71272.1"/>
    </source>
</evidence>
<evidence type="ECO:0008006" key="3">
    <source>
        <dbReference type="Google" id="ProtNLM"/>
    </source>
</evidence>
<proteinExistence type="predicted"/>